<comment type="caution">
    <text evidence="1">The sequence shown here is derived from an EMBL/GenBank/DDBJ whole genome shotgun (WGS) entry which is preliminary data.</text>
</comment>
<organism evidence="1 2">
    <name type="scientific">Streptomyces glebosus</name>
    <dbReference type="NCBI Taxonomy" id="249580"/>
    <lineage>
        <taxon>Bacteria</taxon>
        <taxon>Bacillati</taxon>
        <taxon>Actinomycetota</taxon>
        <taxon>Actinomycetes</taxon>
        <taxon>Kitasatosporales</taxon>
        <taxon>Streptomycetaceae</taxon>
        <taxon>Streptomyces</taxon>
    </lineage>
</organism>
<protein>
    <submittedName>
        <fullName evidence="1">Uncharacterized protein</fullName>
    </submittedName>
</protein>
<proteinExistence type="predicted"/>
<dbReference type="Proteomes" id="UP000430079">
    <property type="component" value="Unassembled WGS sequence"/>
</dbReference>
<reference evidence="1 2" key="1">
    <citation type="submission" date="2019-12" db="EMBL/GenBank/DDBJ databases">
        <title>Whole genome shotgun sequence of Streptomyces hygroscopicus subsp. glebosus NBRC 13786.</title>
        <authorList>
            <person name="Ichikawa N."/>
            <person name="Kimura A."/>
            <person name="Kitahashi Y."/>
            <person name="Komaki H."/>
            <person name="Tamura T."/>
        </authorList>
    </citation>
    <scope>NUCLEOTIDE SEQUENCE [LARGE SCALE GENOMIC DNA]</scope>
    <source>
        <strain evidence="1 2">NBRC 13786</strain>
    </source>
</reference>
<dbReference type="AlphaFoldDB" id="A0A640SN36"/>
<sequence>MDHTPRGGLDCNQWIDQFQQRAEPALRNDLAAEDDQGSLQNFALDHRDDGIWVIATFSMKSHPAVTYVWSQRVMPDLSAEWDPEFASMLFGTHLIEWFLTEARKRPPSADGIIRNE</sequence>
<dbReference type="EMBL" id="BLIO01000001">
    <property type="protein sequence ID" value="GFE12410.1"/>
    <property type="molecule type" value="Genomic_DNA"/>
</dbReference>
<evidence type="ECO:0000313" key="2">
    <source>
        <dbReference type="Proteomes" id="UP000430079"/>
    </source>
</evidence>
<name>A0A640SN36_9ACTN</name>
<keyword evidence="2" id="KW-1185">Reference proteome</keyword>
<evidence type="ECO:0000313" key="1">
    <source>
        <dbReference type="EMBL" id="GFE12410.1"/>
    </source>
</evidence>
<gene>
    <name evidence="1" type="ORF">Sgleb_04570</name>
</gene>
<dbReference type="RefSeq" id="WP_190145757.1">
    <property type="nucleotide sequence ID" value="NZ_BLIO01000001.1"/>
</dbReference>
<accession>A0A640SN36</accession>